<protein>
    <submittedName>
        <fullName evidence="3">Polynucleotide 5'-hydroxyl-kinase NOL9</fullName>
    </submittedName>
</protein>
<keyword evidence="1" id="KW-0862">Zinc</keyword>
<comment type="caution">
    <text evidence="3">The sequence shown here is derived from an EMBL/GenBank/DDBJ whole genome shotgun (WGS) entry which is preliminary data.</text>
</comment>
<reference evidence="3" key="2">
    <citation type="submission" date="2022-01" db="EMBL/GenBank/DDBJ databases">
        <authorList>
            <person name="Yamashiro T."/>
            <person name="Shiraishi A."/>
            <person name="Satake H."/>
            <person name="Nakayama K."/>
        </authorList>
    </citation>
    <scope>NUCLEOTIDE SEQUENCE</scope>
</reference>
<dbReference type="Gene3D" id="4.10.60.10">
    <property type="entry name" value="Zinc finger, CCHC-type"/>
    <property type="match status" value="1"/>
</dbReference>
<keyword evidence="1" id="KW-0479">Metal-binding</keyword>
<sequence>GNFIVKFILNLEEDDVEPSVILGRSFMRLAKGVADFGNGVITIHLELDPFLDDSEETEKFEDDWDHMLDINFGDLPENNNTERSVIETMAYSDKYKKIMDGIVMDKIKLDGEIKKEEEEAIKQVKGEALQEKEGPGAFIIPIRLEAKIDLNALADTSSDINVMSYRIYAKLGREEVKKVNRGITMMNHSKAEPMGVLKDVLCQVGVSAIISKFLILDMPIAKTSLNTEESYSDDEEDYGFLGSFPVPLQHMEWKPDYKGSFCKKEEGDGQWHAKIRLTDPYGNVYDQGPYVRPVIPDPDDTMKQIIEPLSKTTEINKKQYIVDVRVMNYRLLMYCSEVTNHVRHSRLMDEFDKFVAKEGESLESVYERLITLVNIMDRKANVQCYNCNEKGHYARDCLKPRVGDAKYFKEQKLLSMKDEAESNLNAEENDFMLDNFFGDETLEELTAAIIMMAQIQLADGNTVTEPTYDAKVVCEVNASHKAHEQVNHVTRKTIIHSSDDDQINSNIIFDDPYVENNGGTSEHDLNVLASFLVK</sequence>
<gene>
    <name evidence="3" type="ORF">Tco_0656341</name>
</gene>
<organism evidence="3 4">
    <name type="scientific">Tanacetum coccineum</name>
    <dbReference type="NCBI Taxonomy" id="301880"/>
    <lineage>
        <taxon>Eukaryota</taxon>
        <taxon>Viridiplantae</taxon>
        <taxon>Streptophyta</taxon>
        <taxon>Embryophyta</taxon>
        <taxon>Tracheophyta</taxon>
        <taxon>Spermatophyta</taxon>
        <taxon>Magnoliopsida</taxon>
        <taxon>eudicotyledons</taxon>
        <taxon>Gunneridae</taxon>
        <taxon>Pentapetalae</taxon>
        <taxon>asterids</taxon>
        <taxon>campanulids</taxon>
        <taxon>Asterales</taxon>
        <taxon>Asteraceae</taxon>
        <taxon>Asteroideae</taxon>
        <taxon>Anthemideae</taxon>
        <taxon>Anthemidinae</taxon>
        <taxon>Tanacetum</taxon>
    </lineage>
</organism>
<evidence type="ECO:0000313" key="4">
    <source>
        <dbReference type="Proteomes" id="UP001151760"/>
    </source>
</evidence>
<name>A0ABQ4X9S1_9ASTR</name>
<dbReference type="InterPro" id="IPR036875">
    <property type="entry name" value="Znf_CCHC_sf"/>
</dbReference>
<dbReference type="PANTHER" id="PTHR33067:SF9">
    <property type="entry name" value="RNA-DIRECTED DNA POLYMERASE"/>
    <property type="match status" value="1"/>
</dbReference>
<dbReference type="Gene3D" id="2.40.70.10">
    <property type="entry name" value="Acid Proteases"/>
    <property type="match status" value="1"/>
</dbReference>
<evidence type="ECO:0000259" key="2">
    <source>
        <dbReference type="PROSITE" id="PS50158"/>
    </source>
</evidence>
<dbReference type="InterPro" id="IPR021109">
    <property type="entry name" value="Peptidase_aspartic_dom_sf"/>
</dbReference>
<dbReference type="PROSITE" id="PS50158">
    <property type="entry name" value="ZF_CCHC"/>
    <property type="match status" value="1"/>
</dbReference>
<keyword evidence="4" id="KW-1185">Reference proteome</keyword>
<keyword evidence="1" id="KW-0863">Zinc-finger</keyword>
<dbReference type="InterPro" id="IPR001878">
    <property type="entry name" value="Znf_CCHC"/>
</dbReference>
<dbReference type="PANTHER" id="PTHR33067">
    <property type="entry name" value="RNA-DIRECTED DNA POLYMERASE-RELATED"/>
    <property type="match status" value="1"/>
</dbReference>
<accession>A0ABQ4X9S1</accession>
<evidence type="ECO:0000256" key="1">
    <source>
        <dbReference type="PROSITE-ProRule" id="PRU00047"/>
    </source>
</evidence>
<dbReference type="Proteomes" id="UP001151760">
    <property type="component" value="Unassembled WGS sequence"/>
</dbReference>
<proteinExistence type="predicted"/>
<evidence type="ECO:0000313" key="3">
    <source>
        <dbReference type="EMBL" id="GJS61557.1"/>
    </source>
</evidence>
<reference evidence="3" key="1">
    <citation type="journal article" date="2022" name="Int. J. Mol. Sci.">
        <title>Draft Genome of Tanacetum Coccineum: Genomic Comparison of Closely Related Tanacetum-Family Plants.</title>
        <authorList>
            <person name="Yamashiro T."/>
            <person name="Shiraishi A."/>
            <person name="Nakayama K."/>
            <person name="Satake H."/>
        </authorList>
    </citation>
    <scope>NUCLEOTIDE SEQUENCE</scope>
</reference>
<dbReference type="EMBL" id="BQNB010009299">
    <property type="protein sequence ID" value="GJS61557.1"/>
    <property type="molecule type" value="Genomic_DNA"/>
</dbReference>
<dbReference type="Pfam" id="PF00098">
    <property type="entry name" value="zf-CCHC"/>
    <property type="match status" value="1"/>
</dbReference>
<feature type="non-terminal residue" evidence="3">
    <location>
        <position position="1"/>
    </location>
</feature>
<feature type="domain" description="CCHC-type" evidence="2">
    <location>
        <begin position="384"/>
        <end position="397"/>
    </location>
</feature>
<dbReference type="SUPFAM" id="SSF57756">
    <property type="entry name" value="Retrovirus zinc finger-like domains"/>
    <property type="match status" value="1"/>
</dbReference>
<dbReference type="SMART" id="SM00343">
    <property type="entry name" value="ZnF_C2HC"/>
    <property type="match status" value="1"/>
</dbReference>